<keyword evidence="2" id="KW-1185">Reference proteome</keyword>
<gene>
    <name evidence="1" type="ORF">ARALYDRAFT_891112</name>
</gene>
<protein>
    <submittedName>
        <fullName evidence="1">Uncharacterized protein</fullName>
    </submittedName>
</protein>
<dbReference type="HOGENOM" id="CLU_2888781_0_0_1"/>
<organism evidence="2">
    <name type="scientific">Arabidopsis lyrata subsp. lyrata</name>
    <name type="common">Lyre-leaved rock-cress</name>
    <dbReference type="NCBI Taxonomy" id="81972"/>
    <lineage>
        <taxon>Eukaryota</taxon>
        <taxon>Viridiplantae</taxon>
        <taxon>Streptophyta</taxon>
        <taxon>Embryophyta</taxon>
        <taxon>Tracheophyta</taxon>
        <taxon>Spermatophyta</taxon>
        <taxon>Magnoliopsida</taxon>
        <taxon>eudicotyledons</taxon>
        <taxon>Gunneridae</taxon>
        <taxon>Pentapetalae</taxon>
        <taxon>rosids</taxon>
        <taxon>malvids</taxon>
        <taxon>Brassicales</taxon>
        <taxon>Brassicaceae</taxon>
        <taxon>Camelineae</taxon>
        <taxon>Arabidopsis</taxon>
    </lineage>
</organism>
<name>D7KKC2_ARALL</name>
<proteinExistence type="predicted"/>
<dbReference type="EMBL" id="GL348713">
    <property type="protein sequence ID" value="EFH67398.1"/>
    <property type="molecule type" value="Genomic_DNA"/>
</dbReference>
<evidence type="ECO:0000313" key="2">
    <source>
        <dbReference type="Proteomes" id="UP000008694"/>
    </source>
</evidence>
<reference evidence="2" key="1">
    <citation type="journal article" date="2011" name="Nat. Genet.">
        <title>The Arabidopsis lyrata genome sequence and the basis of rapid genome size change.</title>
        <authorList>
            <person name="Hu T.T."/>
            <person name="Pattyn P."/>
            <person name="Bakker E.G."/>
            <person name="Cao J."/>
            <person name="Cheng J.-F."/>
            <person name="Clark R.M."/>
            <person name="Fahlgren N."/>
            <person name="Fawcett J.A."/>
            <person name="Grimwood J."/>
            <person name="Gundlach H."/>
            <person name="Haberer G."/>
            <person name="Hollister J.D."/>
            <person name="Ossowski S."/>
            <person name="Ottilar R.P."/>
            <person name="Salamov A.A."/>
            <person name="Schneeberger K."/>
            <person name="Spannagl M."/>
            <person name="Wang X."/>
            <person name="Yang L."/>
            <person name="Nasrallah M.E."/>
            <person name="Bergelson J."/>
            <person name="Carrington J.C."/>
            <person name="Gaut B.S."/>
            <person name="Schmutz J."/>
            <person name="Mayer K.F.X."/>
            <person name="Van de Peer Y."/>
            <person name="Grigoriev I.V."/>
            <person name="Nordborg M."/>
            <person name="Weigel D."/>
            <person name="Guo Y.-L."/>
        </authorList>
    </citation>
    <scope>NUCLEOTIDE SEQUENCE [LARGE SCALE GENOMIC DNA]</scope>
    <source>
        <strain evidence="2">cv. MN47</strain>
    </source>
</reference>
<dbReference type="Gramene" id="scaffold_103906.1">
    <property type="protein sequence ID" value="scaffold_103906.1"/>
    <property type="gene ID" value="scaffold_103906.1"/>
</dbReference>
<dbReference type="Proteomes" id="UP000008694">
    <property type="component" value="Unassembled WGS sequence"/>
</dbReference>
<accession>D7KKC2</accession>
<sequence length="63" mass="7198">MVNGMAFDEHDQVMFIGGYVNHLANRSISDVVGTVDWPKLKRSRSLAMVRAQTEGEERIQRFC</sequence>
<evidence type="ECO:0000313" key="1">
    <source>
        <dbReference type="EMBL" id="EFH67398.1"/>
    </source>
</evidence>
<dbReference type="AlphaFoldDB" id="D7KKC2"/>